<organism evidence="2 3">
    <name type="scientific">Archangium minus</name>
    <dbReference type="NCBI Taxonomy" id="83450"/>
    <lineage>
        <taxon>Bacteria</taxon>
        <taxon>Pseudomonadati</taxon>
        <taxon>Myxococcota</taxon>
        <taxon>Myxococcia</taxon>
        <taxon>Myxococcales</taxon>
        <taxon>Cystobacterineae</taxon>
        <taxon>Archangiaceae</taxon>
        <taxon>Archangium</taxon>
    </lineage>
</organism>
<evidence type="ECO:0000259" key="1">
    <source>
        <dbReference type="PROSITE" id="PS51186"/>
    </source>
</evidence>
<accession>A0ABY9WSX1</accession>
<dbReference type="Gene3D" id="3.40.630.30">
    <property type="match status" value="1"/>
</dbReference>
<dbReference type="Proteomes" id="UP001611383">
    <property type="component" value="Chromosome"/>
</dbReference>
<gene>
    <name evidence="2" type="ORF">F0U60_24205</name>
</gene>
<dbReference type="EMBL" id="CP043494">
    <property type="protein sequence ID" value="WNG46884.1"/>
    <property type="molecule type" value="Genomic_DNA"/>
</dbReference>
<protein>
    <submittedName>
        <fullName evidence="2">GNAT family N-acetyltransferase</fullName>
    </submittedName>
</protein>
<dbReference type="InterPro" id="IPR000182">
    <property type="entry name" value="GNAT_dom"/>
</dbReference>
<dbReference type="Pfam" id="PF00583">
    <property type="entry name" value="Acetyltransf_1"/>
    <property type="match status" value="1"/>
</dbReference>
<dbReference type="SUPFAM" id="SSF55729">
    <property type="entry name" value="Acyl-CoA N-acyltransferases (Nat)"/>
    <property type="match status" value="1"/>
</dbReference>
<evidence type="ECO:0000313" key="3">
    <source>
        <dbReference type="Proteomes" id="UP001611383"/>
    </source>
</evidence>
<evidence type="ECO:0000313" key="2">
    <source>
        <dbReference type="EMBL" id="WNG46884.1"/>
    </source>
</evidence>
<feature type="domain" description="N-acetyltransferase" evidence="1">
    <location>
        <begin position="131"/>
        <end position="272"/>
    </location>
</feature>
<dbReference type="RefSeq" id="WP_395823717.1">
    <property type="nucleotide sequence ID" value="NZ_CP043494.1"/>
</dbReference>
<dbReference type="CDD" id="cd04301">
    <property type="entry name" value="NAT_SF"/>
    <property type="match status" value="1"/>
</dbReference>
<dbReference type="InterPro" id="IPR016181">
    <property type="entry name" value="Acyl_CoA_acyltransferase"/>
</dbReference>
<proteinExistence type="predicted"/>
<keyword evidence="3" id="KW-1185">Reference proteome</keyword>
<name>A0ABY9WSX1_9BACT</name>
<sequence>MRIQDAPIDARLELLFEGLIDKNTYYPGQLGPPIRVQRTPHYAAINSGYKTDTFNLVISKRLGAEGPALADRICGEFNAAKLPAAWWTCDELREDAFLEALRRNDFVEDEVDVGMLAELSELPELNPPAGLEIKLVERPEEVEAFGHVIASLFNPPDVYVVPFYEQVARLGGLTERPLKLFLGLVDGRPVGTSSIYLSGDGAHIFDISTRAEHRNRGYGSALTHFSLAFARRLGAKIGALQASPDGLGIYRRMGFREVCTFRIYSNKSRLAD</sequence>
<dbReference type="PROSITE" id="PS51186">
    <property type="entry name" value="GNAT"/>
    <property type="match status" value="1"/>
</dbReference>
<reference evidence="2 3" key="1">
    <citation type="submission" date="2019-08" db="EMBL/GenBank/DDBJ databases">
        <title>Archangium and Cystobacter genomes.</title>
        <authorList>
            <person name="Chen I.-C.K."/>
            <person name="Wielgoss S."/>
        </authorList>
    </citation>
    <scope>NUCLEOTIDE SEQUENCE [LARGE SCALE GENOMIC DNA]</scope>
    <source>
        <strain evidence="2 3">Cbm 6</strain>
    </source>
</reference>